<evidence type="ECO:0000256" key="3">
    <source>
        <dbReference type="ARBA" id="ARBA00022723"/>
    </source>
</evidence>
<dbReference type="GO" id="GO:0005634">
    <property type="term" value="C:nucleus"/>
    <property type="evidence" value="ECO:0007669"/>
    <property type="project" value="UniProtKB-SubCell"/>
</dbReference>
<keyword evidence="5" id="KW-0862">Zinc</keyword>
<dbReference type="Pfam" id="PF00105">
    <property type="entry name" value="zf-C4"/>
    <property type="match status" value="1"/>
</dbReference>
<dbReference type="Gene3D" id="1.10.565.10">
    <property type="entry name" value="Retinoid X Receptor"/>
    <property type="match status" value="1"/>
</dbReference>
<organism evidence="14 15">
    <name type="scientific">Pristionchus mayeri</name>
    <dbReference type="NCBI Taxonomy" id="1317129"/>
    <lineage>
        <taxon>Eukaryota</taxon>
        <taxon>Metazoa</taxon>
        <taxon>Ecdysozoa</taxon>
        <taxon>Nematoda</taxon>
        <taxon>Chromadorea</taxon>
        <taxon>Rhabditida</taxon>
        <taxon>Rhabditina</taxon>
        <taxon>Diplogasteromorpha</taxon>
        <taxon>Diplogasteroidea</taxon>
        <taxon>Neodiplogasteridae</taxon>
        <taxon>Pristionchus</taxon>
    </lineage>
</organism>
<dbReference type="InterPro" id="IPR049636">
    <property type="entry name" value="HNF4-like_DBD"/>
</dbReference>
<name>A0AAN4ZBC8_9BILA</name>
<dbReference type="InterPro" id="IPR001628">
    <property type="entry name" value="Znf_hrmn_rcpt"/>
</dbReference>
<evidence type="ECO:0000256" key="5">
    <source>
        <dbReference type="ARBA" id="ARBA00022833"/>
    </source>
</evidence>
<dbReference type="GO" id="GO:0008270">
    <property type="term" value="F:zinc ion binding"/>
    <property type="evidence" value="ECO:0007669"/>
    <property type="project" value="UniProtKB-KW"/>
</dbReference>
<dbReference type="PANTHER" id="PTHR47630:SF4">
    <property type="entry name" value="NUCLEAR HORMONE RECEPTOR FAMILY MEMBER NHR-62"/>
    <property type="match status" value="1"/>
</dbReference>
<feature type="domain" description="NR LBD" evidence="13">
    <location>
        <begin position="249"/>
        <end position="496"/>
    </location>
</feature>
<dbReference type="EMBL" id="BTRK01000002">
    <property type="protein sequence ID" value="GMR35951.1"/>
    <property type="molecule type" value="Genomic_DNA"/>
</dbReference>
<keyword evidence="10" id="KW-0539">Nucleus</keyword>
<evidence type="ECO:0000256" key="11">
    <source>
        <dbReference type="SAM" id="MobiDB-lite"/>
    </source>
</evidence>
<evidence type="ECO:0000256" key="10">
    <source>
        <dbReference type="ARBA" id="ARBA00023242"/>
    </source>
</evidence>
<feature type="domain" description="Nuclear receptor" evidence="12">
    <location>
        <begin position="57"/>
        <end position="132"/>
    </location>
</feature>
<reference evidence="15" key="1">
    <citation type="submission" date="2022-10" db="EMBL/GenBank/DDBJ databases">
        <title>Genome assembly of Pristionchus species.</title>
        <authorList>
            <person name="Yoshida K."/>
            <person name="Sommer R.J."/>
        </authorList>
    </citation>
    <scope>NUCLEOTIDE SEQUENCE [LARGE SCALE GENOMIC DNA]</scope>
    <source>
        <strain evidence="15">RS5460</strain>
    </source>
</reference>
<feature type="non-terminal residue" evidence="14">
    <location>
        <position position="1"/>
    </location>
</feature>
<dbReference type="AlphaFoldDB" id="A0AAN4ZBC8"/>
<sequence>SFQWSMEWSRQADLQVPAAQLARPAPIVHHGLPSSSRLGEQPMSATPAAGPSPSPRKPTCAVCGDTALGKHYGVMACNGCKGFFRRTVWKERKYKCRAEGECAIDMEQRNSCRACRYTTCLRVGMNPRAVQGDLNECRKNGVICTLPKEKSNGRARAREEEEEQPRVDDSGDDESPSEVKPPMTSSIATQTAEDDDPIVMAKEINELVNRFKRVCDRWEEPTVVRGGREGRWSILSHEILCGNDDSMLLQKPITETVRVPFEMIYKHPELVCARTKLDPSASRVATLEEILGDYRRTFVLYADLMHATPEVMAMEESDQILMAKKSFGAFYWTMSAFWATSSDKTVQGVCYANGTYFPTDKKQQRFPDDKDCASRAVFYLNEPVRALALTEKEQAVIAYLACFIDGVPKLSPDGCRKYSEMRDRLIRYLYELAGSTRVAGRGLASELAVAGRVSRIISLYPSITDLVMRASDNMEVSDVLQTIKFDTWMCQRDGVLL</sequence>
<dbReference type="SMART" id="SM00399">
    <property type="entry name" value="ZnF_C4"/>
    <property type="match status" value="1"/>
</dbReference>
<comment type="subcellular location">
    <subcellularLocation>
        <location evidence="1">Nucleus</location>
    </subcellularLocation>
</comment>
<dbReference type="InterPro" id="IPR052499">
    <property type="entry name" value="C.elegans_NHRs"/>
</dbReference>
<dbReference type="Gene3D" id="3.30.50.10">
    <property type="entry name" value="Erythroid Transcription Factor GATA-1, subunit A"/>
    <property type="match status" value="1"/>
</dbReference>
<keyword evidence="7" id="KW-0238">DNA-binding</keyword>
<evidence type="ECO:0000256" key="1">
    <source>
        <dbReference type="ARBA" id="ARBA00004123"/>
    </source>
</evidence>
<evidence type="ECO:0008006" key="16">
    <source>
        <dbReference type="Google" id="ProtNLM"/>
    </source>
</evidence>
<evidence type="ECO:0000313" key="14">
    <source>
        <dbReference type="EMBL" id="GMR35951.1"/>
    </source>
</evidence>
<keyword evidence="4" id="KW-0863">Zinc-finger</keyword>
<accession>A0AAN4ZBC8</accession>
<keyword evidence="15" id="KW-1185">Reference proteome</keyword>
<evidence type="ECO:0000256" key="8">
    <source>
        <dbReference type="ARBA" id="ARBA00023163"/>
    </source>
</evidence>
<evidence type="ECO:0000259" key="12">
    <source>
        <dbReference type="PROSITE" id="PS51030"/>
    </source>
</evidence>
<dbReference type="PROSITE" id="PS51030">
    <property type="entry name" value="NUCLEAR_REC_DBD_2"/>
    <property type="match status" value="1"/>
</dbReference>
<dbReference type="GO" id="GO:0000978">
    <property type="term" value="F:RNA polymerase II cis-regulatory region sequence-specific DNA binding"/>
    <property type="evidence" value="ECO:0007669"/>
    <property type="project" value="InterPro"/>
</dbReference>
<dbReference type="PROSITE" id="PS00031">
    <property type="entry name" value="NUCLEAR_REC_DBD_1"/>
    <property type="match status" value="1"/>
</dbReference>
<evidence type="ECO:0000256" key="4">
    <source>
        <dbReference type="ARBA" id="ARBA00022771"/>
    </source>
</evidence>
<evidence type="ECO:0000256" key="7">
    <source>
        <dbReference type="ARBA" id="ARBA00023125"/>
    </source>
</evidence>
<keyword evidence="9" id="KW-0675">Receptor</keyword>
<proteinExistence type="inferred from homology"/>
<dbReference type="InterPro" id="IPR000536">
    <property type="entry name" value="Nucl_hrmn_rcpt_lig-bd"/>
</dbReference>
<evidence type="ECO:0000256" key="6">
    <source>
        <dbReference type="ARBA" id="ARBA00023015"/>
    </source>
</evidence>
<dbReference type="GO" id="GO:0003700">
    <property type="term" value="F:DNA-binding transcription factor activity"/>
    <property type="evidence" value="ECO:0007669"/>
    <property type="project" value="InterPro"/>
</dbReference>
<dbReference type="CDD" id="cd06960">
    <property type="entry name" value="NR_DBD_HNF4A"/>
    <property type="match status" value="1"/>
</dbReference>
<dbReference type="InterPro" id="IPR013088">
    <property type="entry name" value="Znf_NHR/GATA"/>
</dbReference>
<evidence type="ECO:0000259" key="13">
    <source>
        <dbReference type="PROSITE" id="PS51843"/>
    </source>
</evidence>
<dbReference type="SMART" id="SM00430">
    <property type="entry name" value="HOLI"/>
    <property type="match status" value="1"/>
</dbReference>
<evidence type="ECO:0000256" key="9">
    <source>
        <dbReference type="ARBA" id="ARBA00023170"/>
    </source>
</evidence>
<keyword evidence="8" id="KW-0804">Transcription</keyword>
<evidence type="ECO:0000256" key="2">
    <source>
        <dbReference type="ARBA" id="ARBA00005993"/>
    </source>
</evidence>
<keyword evidence="6" id="KW-0805">Transcription regulation</keyword>
<evidence type="ECO:0000313" key="15">
    <source>
        <dbReference type="Proteomes" id="UP001328107"/>
    </source>
</evidence>
<gene>
    <name evidence="14" type="ORF">PMAYCL1PPCAC_06146</name>
</gene>
<feature type="compositionally biased region" description="Basic and acidic residues" evidence="11">
    <location>
        <begin position="150"/>
        <end position="169"/>
    </location>
</feature>
<dbReference type="InterPro" id="IPR035500">
    <property type="entry name" value="NHR-like_dom_sf"/>
</dbReference>
<feature type="region of interest" description="Disordered" evidence="11">
    <location>
        <begin position="29"/>
        <end position="57"/>
    </location>
</feature>
<dbReference type="PANTHER" id="PTHR47630">
    <property type="entry name" value="NUCLEAR HORMONE RECEPTOR FAMILY-RELATED-RELATED"/>
    <property type="match status" value="1"/>
</dbReference>
<comment type="caution">
    <text evidence="14">The sequence shown here is derived from an EMBL/GenBank/DDBJ whole genome shotgun (WGS) entry which is preliminary data.</text>
</comment>
<dbReference type="Proteomes" id="UP001328107">
    <property type="component" value="Unassembled WGS sequence"/>
</dbReference>
<dbReference type="SUPFAM" id="SSF48508">
    <property type="entry name" value="Nuclear receptor ligand-binding domain"/>
    <property type="match status" value="1"/>
</dbReference>
<keyword evidence="3" id="KW-0479">Metal-binding</keyword>
<comment type="similarity">
    <text evidence="2">Belongs to the nuclear hormone receptor family.</text>
</comment>
<feature type="region of interest" description="Disordered" evidence="11">
    <location>
        <begin position="150"/>
        <end position="196"/>
    </location>
</feature>
<protein>
    <recommendedName>
        <fullName evidence="16">Nuclear receptor</fullName>
    </recommendedName>
</protein>
<dbReference type="PRINTS" id="PR00047">
    <property type="entry name" value="STROIDFINGER"/>
</dbReference>
<dbReference type="PROSITE" id="PS51843">
    <property type="entry name" value="NR_LBD"/>
    <property type="match status" value="1"/>
</dbReference>
<dbReference type="SUPFAM" id="SSF57716">
    <property type="entry name" value="Glucocorticoid receptor-like (DNA-binding domain)"/>
    <property type="match status" value="1"/>
</dbReference>
<dbReference type="FunFam" id="3.30.50.10:FF:000030">
    <property type="entry name" value="Nuclear Hormone Receptor family"/>
    <property type="match status" value="1"/>
</dbReference>